<gene>
    <name evidence="1" type="ORF">BDW02DRAFT_388935</name>
</gene>
<dbReference type="OrthoDB" id="62952at2759"/>
<accession>A0A6A5KVA2</accession>
<evidence type="ECO:0008006" key="3">
    <source>
        <dbReference type="Google" id="ProtNLM"/>
    </source>
</evidence>
<organism evidence="1 2">
    <name type="scientific">Decorospora gaudefroyi</name>
    <dbReference type="NCBI Taxonomy" id="184978"/>
    <lineage>
        <taxon>Eukaryota</taxon>
        <taxon>Fungi</taxon>
        <taxon>Dikarya</taxon>
        <taxon>Ascomycota</taxon>
        <taxon>Pezizomycotina</taxon>
        <taxon>Dothideomycetes</taxon>
        <taxon>Pleosporomycetidae</taxon>
        <taxon>Pleosporales</taxon>
        <taxon>Pleosporineae</taxon>
        <taxon>Pleosporaceae</taxon>
        <taxon>Decorospora</taxon>
    </lineage>
</organism>
<dbReference type="EMBL" id="ML975251">
    <property type="protein sequence ID" value="KAF1838504.1"/>
    <property type="molecule type" value="Genomic_DNA"/>
</dbReference>
<proteinExistence type="predicted"/>
<keyword evidence="2" id="KW-1185">Reference proteome</keyword>
<evidence type="ECO:0000313" key="2">
    <source>
        <dbReference type="Proteomes" id="UP000800040"/>
    </source>
</evidence>
<name>A0A6A5KVA2_9PLEO</name>
<protein>
    <recommendedName>
        <fullName evidence="3">F-box domain-containing protein</fullName>
    </recommendedName>
</protein>
<dbReference type="AlphaFoldDB" id="A0A6A5KVA2"/>
<reference evidence="1" key="1">
    <citation type="submission" date="2020-01" db="EMBL/GenBank/DDBJ databases">
        <authorList>
            <consortium name="DOE Joint Genome Institute"/>
            <person name="Haridas S."/>
            <person name="Albert R."/>
            <person name="Binder M."/>
            <person name="Bloem J."/>
            <person name="Labutti K."/>
            <person name="Salamov A."/>
            <person name="Andreopoulos B."/>
            <person name="Baker S.E."/>
            <person name="Barry K."/>
            <person name="Bills G."/>
            <person name="Bluhm B.H."/>
            <person name="Cannon C."/>
            <person name="Castanera R."/>
            <person name="Culley D.E."/>
            <person name="Daum C."/>
            <person name="Ezra D."/>
            <person name="Gonzalez J.B."/>
            <person name="Henrissat B."/>
            <person name="Kuo A."/>
            <person name="Liang C."/>
            <person name="Lipzen A."/>
            <person name="Lutzoni F."/>
            <person name="Magnuson J."/>
            <person name="Mondo S."/>
            <person name="Nolan M."/>
            <person name="Ohm R."/>
            <person name="Pangilinan J."/>
            <person name="Park H.-J."/>
            <person name="Ramirez L."/>
            <person name="Alfaro M."/>
            <person name="Sun H."/>
            <person name="Tritt A."/>
            <person name="Yoshinaga Y."/>
            <person name="Zwiers L.-H."/>
            <person name="Turgeon B.G."/>
            <person name="Goodwin S.B."/>
            <person name="Spatafora J.W."/>
            <person name="Crous P.W."/>
            <person name="Grigoriev I.V."/>
        </authorList>
    </citation>
    <scope>NUCLEOTIDE SEQUENCE</scope>
    <source>
        <strain evidence="1">P77</strain>
    </source>
</reference>
<dbReference type="Proteomes" id="UP000800040">
    <property type="component" value="Unassembled WGS sequence"/>
</dbReference>
<dbReference type="PANTHER" id="PTHR38790">
    <property type="entry name" value="2EXR DOMAIN-CONTAINING PROTEIN-RELATED"/>
    <property type="match status" value="1"/>
</dbReference>
<dbReference type="PANTHER" id="PTHR38790:SF4">
    <property type="entry name" value="2EXR DOMAIN-CONTAINING PROTEIN"/>
    <property type="match status" value="1"/>
</dbReference>
<sequence>MSSSHLSPFYPSIMAIVVARPDNLQLQSALLLLPAEIKHLIFDLCLITEVPILDPGCAGGRGDEPPRSTWGVTLLRTCRRAYREVDRRALFAHNIFRFTSPDRMRTFLHSLQVKDRTHIKDIEIDVRGLHSDHPHLAQDWLHYLDRDTTGSLHMDAVGLKCLRVNLEAWPVIPMFRFELRQFLRRMLSQVRGLRRVVVVGASKGRGMYQSHLGHRFISWAETTSEHRTCSAK</sequence>
<evidence type="ECO:0000313" key="1">
    <source>
        <dbReference type="EMBL" id="KAF1838504.1"/>
    </source>
</evidence>